<feature type="signal peptide" evidence="2">
    <location>
        <begin position="1"/>
        <end position="28"/>
    </location>
</feature>
<evidence type="ECO:0000256" key="2">
    <source>
        <dbReference type="SAM" id="SignalP"/>
    </source>
</evidence>
<evidence type="ECO:0000313" key="3">
    <source>
        <dbReference type="EMBL" id="GAA2138190.1"/>
    </source>
</evidence>
<reference evidence="4" key="1">
    <citation type="journal article" date="2019" name="Int. J. Syst. Evol. Microbiol.">
        <title>The Global Catalogue of Microorganisms (GCM) 10K type strain sequencing project: providing services to taxonomists for standard genome sequencing and annotation.</title>
        <authorList>
            <consortium name="The Broad Institute Genomics Platform"/>
            <consortium name="The Broad Institute Genome Sequencing Center for Infectious Disease"/>
            <person name="Wu L."/>
            <person name="Ma J."/>
        </authorList>
    </citation>
    <scope>NUCLEOTIDE SEQUENCE [LARGE SCALE GENOMIC DNA]</scope>
    <source>
        <strain evidence="4">JCM 15481</strain>
    </source>
</reference>
<feature type="region of interest" description="Disordered" evidence="1">
    <location>
        <begin position="419"/>
        <end position="441"/>
    </location>
</feature>
<feature type="chain" id="PRO_5047122227" evidence="2">
    <location>
        <begin position="29"/>
        <end position="441"/>
    </location>
</feature>
<name>A0ABP5KW53_9ACTN</name>
<keyword evidence="2" id="KW-0732">Signal</keyword>
<dbReference type="Pfam" id="PF13416">
    <property type="entry name" value="SBP_bac_8"/>
    <property type="match status" value="1"/>
</dbReference>
<protein>
    <submittedName>
        <fullName evidence="3">Extracellular solute-binding protein</fullName>
    </submittedName>
</protein>
<comment type="caution">
    <text evidence="3">The sequence shown here is derived from an EMBL/GenBank/DDBJ whole genome shotgun (WGS) entry which is preliminary data.</text>
</comment>
<accession>A0ABP5KW53</accession>
<evidence type="ECO:0000256" key="1">
    <source>
        <dbReference type="SAM" id="MobiDB-lite"/>
    </source>
</evidence>
<gene>
    <name evidence="3" type="ORF">GCM10009802_47610</name>
</gene>
<keyword evidence="4" id="KW-1185">Reference proteome</keyword>
<dbReference type="SUPFAM" id="SSF53850">
    <property type="entry name" value="Periplasmic binding protein-like II"/>
    <property type="match status" value="1"/>
</dbReference>
<dbReference type="Proteomes" id="UP001500443">
    <property type="component" value="Unassembled WGS sequence"/>
</dbReference>
<dbReference type="PANTHER" id="PTHR43649">
    <property type="entry name" value="ARABINOSE-BINDING PROTEIN-RELATED"/>
    <property type="match status" value="1"/>
</dbReference>
<dbReference type="Gene3D" id="3.40.190.10">
    <property type="entry name" value="Periplasmic binding protein-like II"/>
    <property type="match status" value="1"/>
</dbReference>
<proteinExistence type="predicted"/>
<dbReference type="InterPro" id="IPR006059">
    <property type="entry name" value="SBP"/>
</dbReference>
<sequence length="441" mass="47439">MRSYRTTRRAVGLLAAAVLGTGLLSACASDDDDGGSDTDSGDGGGGKTTITMGLFGTFGFKEAGLYKEYEKLNPDIKIKEDVIERNENYYPALLNHLTSNSGLADVQAVEVANIAEVVDTQADRFMDLGKVEGVSEDAFLDWKWQQATADDGKTIGLGTDVGPMAICYRKDHFEEAGLPTDREEVAKLWEGDWEKFLDAGRDFKENGPEGVAWVDSADAVYDGAIASSEGKYYNEDGDVIYKESPDVAAAWDIAAAAAEEKLTGNLQQFTKQWDQAMSNGDFATISCPAWMLGYIQEKGGSKSEGKWDVARSPMPGNWGGSFLGVPESGDNKDEAAKLVAWLTAPEQQAKLFAERGNFPSAPPAYDMDAVKTATNPYFGDAPIGELFSASAQEIPVQTIGPKDQIIDQNIGNGLQLIEQGKEDPDGAWDEAVDAADNALDQ</sequence>
<dbReference type="PANTHER" id="PTHR43649:SF32">
    <property type="entry name" value="SUGAR BINDING SECRETED PROTEIN"/>
    <property type="match status" value="1"/>
</dbReference>
<organism evidence="3 4">
    <name type="scientific">Streptomyces synnematoformans</name>
    <dbReference type="NCBI Taxonomy" id="415721"/>
    <lineage>
        <taxon>Bacteria</taxon>
        <taxon>Bacillati</taxon>
        <taxon>Actinomycetota</taxon>
        <taxon>Actinomycetes</taxon>
        <taxon>Kitasatosporales</taxon>
        <taxon>Streptomycetaceae</taxon>
        <taxon>Streptomyces</taxon>
    </lineage>
</organism>
<dbReference type="EMBL" id="BAAAPF010000192">
    <property type="protein sequence ID" value="GAA2138190.1"/>
    <property type="molecule type" value="Genomic_DNA"/>
</dbReference>
<evidence type="ECO:0000313" key="4">
    <source>
        <dbReference type="Proteomes" id="UP001500443"/>
    </source>
</evidence>
<dbReference type="PROSITE" id="PS51257">
    <property type="entry name" value="PROKAR_LIPOPROTEIN"/>
    <property type="match status" value="1"/>
</dbReference>
<dbReference type="InterPro" id="IPR050490">
    <property type="entry name" value="Bact_solute-bd_prot1"/>
</dbReference>